<reference evidence="2 3" key="1">
    <citation type="journal article" date="2014" name="Genome Biol. Evol.">
        <title>The genome of the myxosporean Thelohanellus kitauei shows adaptations to nutrient acquisition within its fish host.</title>
        <authorList>
            <person name="Yang Y."/>
            <person name="Xiong J."/>
            <person name="Zhou Z."/>
            <person name="Huo F."/>
            <person name="Miao W."/>
            <person name="Ran C."/>
            <person name="Liu Y."/>
            <person name="Zhang J."/>
            <person name="Feng J."/>
            <person name="Wang M."/>
            <person name="Wang M."/>
            <person name="Wang L."/>
            <person name="Yao B."/>
        </authorList>
    </citation>
    <scope>NUCLEOTIDE SEQUENCE [LARGE SCALE GENOMIC DNA]</scope>
    <source>
        <strain evidence="2">Wuqing</strain>
    </source>
</reference>
<keyword evidence="1" id="KW-0472">Membrane</keyword>
<dbReference type="Proteomes" id="UP000031668">
    <property type="component" value="Unassembled WGS sequence"/>
</dbReference>
<accession>A0A0C2JDM5</accession>
<evidence type="ECO:0000313" key="2">
    <source>
        <dbReference type="EMBL" id="KII67298.1"/>
    </source>
</evidence>
<protein>
    <submittedName>
        <fullName evidence="2">Uncharacterized protein</fullName>
    </submittedName>
</protein>
<gene>
    <name evidence="2" type="ORF">RF11_07721</name>
</gene>
<dbReference type="AlphaFoldDB" id="A0A0C2JDM5"/>
<keyword evidence="3" id="KW-1185">Reference proteome</keyword>
<keyword evidence="1" id="KW-1133">Transmembrane helix</keyword>
<dbReference type="EMBL" id="JWZT01003251">
    <property type="protein sequence ID" value="KII67298.1"/>
    <property type="molecule type" value="Genomic_DNA"/>
</dbReference>
<evidence type="ECO:0000313" key="3">
    <source>
        <dbReference type="Proteomes" id="UP000031668"/>
    </source>
</evidence>
<keyword evidence="1" id="KW-0812">Transmembrane</keyword>
<name>A0A0C2JDM5_THEKT</name>
<sequence>MDLSRKLKTVFHDLLNYEMSSKKLQRIYIIYYTLVAFPIIDGPTYHFLRKILIELHGLIQKYIENPLFNHLSLENQFSVIQYYFKSLSALNIQVSHQDEQMTEGLSSMLSQNQWLSNIN</sequence>
<evidence type="ECO:0000256" key="1">
    <source>
        <dbReference type="SAM" id="Phobius"/>
    </source>
</evidence>
<proteinExistence type="predicted"/>
<feature type="transmembrane region" description="Helical" evidence="1">
    <location>
        <begin position="29"/>
        <end position="48"/>
    </location>
</feature>
<organism evidence="2 3">
    <name type="scientific">Thelohanellus kitauei</name>
    <name type="common">Myxosporean</name>
    <dbReference type="NCBI Taxonomy" id="669202"/>
    <lineage>
        <taxon>Eukaryota</taxon>
        <taxon>Metazoa</taxon>
        <taxon>Cnidaria</taxon>
        <taxon>Myxozoa</taxon>
        <taxon>Myxosporea</taxon>
        <taxon>Bivalvulida</taxon>
        <taxon>Platysporina</taxon>
        <taxon>Myxobolidae</taxon>
        <taxon>Thelohanellus</taxon>
    </lineage>
</organism>
<comment type="caution">
    <text evidence="2">The sequence shown here is derived from an EMBL/GenBank/DDBJ whole genome shotgun (WGS) entry which is preliminary data.</text>
</comment>